<evidence type="ECO:0000259" key="2">
    <source>
        <dbReference type="PROSITE" id="PS50041"/>
    </source>
</evidence>
<dbReference type="InterPro" id="IPR018378">
    <property type="entry name" value="C-type_lectin_CS"/>
</dbReference>
<dbReference type="KEGG" id="lgi:LOTGIDRAFT_169749"/>
<dbReference type="InterPro" id="IPR016187">
    <property type="entry name" value="CTDL_fold"/>
</dbReference>
<gene>
    <name evidence="3" type="ORF">LOTGIDRAFT_169749</name>
</gene>
<protein>
    <recommendedName>
        <fullName evidence="2">C-type lectin domain-containing protein</fullName>
    </recommendedName>
</protein>
<dbReference type="Gene3D" id="3.10.100.10">
    <property type="entry name" value="Mannose-Binding Protein A, subunit A"/>
    <property type="match status" value="1"/>
</dbReference>
<dbReference type="HOGENOM" id="CLU_1290292_0_0_1"/>
<dbReference type="OrthoDB" id="6039163at2759"/>
<evidence type="ECO:0000313" key="3">
    <source>
        <dbReference type="EMBL" id="ESO83106.1"/>
    </source>
</evidence>
<keyword evidence="1" id="KW-1015">Disulfide bond</keyword>
<evidence type="ECO:0000313" key="4">
    <source>
        <dbReference type="Proteomes" id="UP000030746"/>
    </source>
</evidence>
<dbReference type="InterPro" id="IPR050111">
    <property type="entry name" value="C-type_lectin/snaclec_domain"/>
</dbReference>
<dbReference type="OMA" id="EMTEMTH"/>
<dbReference type="RefSeq" id="XP_009066285.1">
    <property type="nucleotide sequence ID" value="XM_009068037.1"/>
</dbReference>
<dbReference type="SMART" id="SM00034">
    <property type="entry name" value="CLECT"/>
    <property type="match status" value="1"/>
</dbReference>
<dbReference type="Pfam" id="PF00059">
    <property type="entry name" value="Lectin_C"/>
    <property type="match status" value="1"/>
</dbReference>
<dbReference type="SUPFAM" id="SSF56436">
    <property type="entry name" value="C-type lectin-like"/>
    <property type="match status" value="1"/>
</dbReference>
<dbReference type="PROSITE" id="PS50041">
    <property type="entry name" value="C_TYPE_LECTIN_2"/>
    <property type="match status" value="1"/>
</dbReference>
<evidence type="ECO:0000256" key="1">
    <source>
        <dbReference type="ARBA" id="ARBA00023157"/>
    </source>
</evidence>
<reference evidence="3 4" key="1">
    <citation type="journal article" date="2013" name="Nature">
        <title>Insights into bilaterian evolution from three spiralian genomes.</title>
        <authorList>
            <person name="Simakov O."/>
            <person name="Marletaz F."/>
            <person name="Cho S.J."/>
            <person name="Edsinger-Gonzales E."/>
            <person name="Havlak P."/>
            <person name="Hellsten U."/>
            <person name="Kuo D.H."/>
            <person name="Larsson T."/>
            <person name="Lv J."/>
            <person name="Arendt D."/>
            <person name="Savage R."/>
            <person name="Osoegawa K."/>
            <person name="de Jong P."/>
            <person name="Grimwood J."/>
            <person name="Chapman J.A."/>
            <person name="Shapiro H."/>
            <person name="Aerts A."/>
            <person name="Otillar R.P."/>
            <person name="Terry A.Y."/>
            <person name="Boore J.L."/>
            <person name="Grigoriev I.V."/>
            <person name="Lindberg D.R."/>
            <person name="Seaver E.C."/>
            <person name="Weisblat D.A."/>
            <person name="Putnam N.H."/>
            <person name="Rokhsar D.S."/>
        </authorList>
    </citation>
    <scope>NUCLEOTIDE SEQUENCE [LARGE SCALE GENOMIC DNA]</scope>
</reference>
<dbReference type="EMBL" id="KB203796">
    <property type="protein sequence ID" value="ESO83106.1"/>
    <property type="molecule type" value="Genomic_DNA"/>
</dbReference>
<dbReference type="InterPro" id="IPR001304">
    <property type="entry name" value="C-type_lectin-like"/>
</dbReference>
<dbReference type="GeneID" id="20241213"/>
<sequence length="214" mass="24651">MDGKEIQINGKDYQCDKLMCAIECSKAHECYSFSHDVKTNRCVLYDDVITTGVYDASSKWRYYTSPDRPKIPVLCPTDYHEESDMCFIIYPEFGLGLEYSRLYCQQNDADLVIIDSERKQQTINSYLTQGTSYLIGLYSSRYSSVFEWVDDLTYVNYTNWAPNEPSNMQSADQRCAIIEYYSFHGQFKWGSYECNTVDAIICEVTGFAPSVTNA</sequence>
<proteinExistence type="predicted"/>
<dbReference type="Pfam" id="PF00024">
    <property type="entry name" value="PAN_1"/>
    <property type="match status" value="1"/>
</dbReference>
<keyword evidence="4" id="KW-1185">Reference proteome</keyword>
<feature type="domain" description="C-type lectin" evidence="2">
    <location>
        <begin position="82"/>
        <end position="203"/>
    </location>
</feature>
<name>V3ZQE7_LOTGI</name>
<accession>V3ZQE7</accession>
<dbReference type="AlphaFoldDB" id="V3ZQE7"/>
<dbReference type="InterPro" id="IPR016186">
    <property type="entry name" value="C-type_lectin-like/link_sf"/>
</dbReference>
<dbReference type="CTD" id="20241213"/>
<dbReference type="PROSITE" id="PS00615">
    <property type="entry name" value="C_TYPE_LECTIN_1"/>
    <property type="match status" value="1"/>
</dbReference>
<dbReference type="InterPro" id="IPR003609">
    <property type="entry name" value="Pan_app"/>
</dbReference>
<dbReference type="Proteomes" id="UP000030746">
    <property type="component" value="Unassembled WGS sequence"/>
</dbReference>
<organism evidence="3 4">
    <name type="scientific">Lottia gigantea</name>
    <name type="common">Giant owl limpet</name>
    <dbReference type="NCBI Taxonomy" id="225164"/>
    <lineage>
        <taxon>Eukaryota</taxon>
        <taxon>Metazoa</taxon>
        <taxon>Spiralia</taxon>
        <taxon>Lophotrochozoa</taxon>
        <taxon>Mollusca</taxon>
        <taxon>Gastropoda</taxon>
        <taxon>Patellogastropoda</taxon>
        <taxon>Lottioidea</taxon>
        <taxon>Lottiidae</taxon>
        <taxon>Lottia</taxon>
    </lineage>
</organism>
<dbReference type="PANTHER" id="PTHR22803">
    <property type="entry name" value="MANNOSE, PHOSPHOLIPASE, LECTIN RECEPTOR RELATED"/>
    <property type="match status" value="1"/>
</dbReference>